<dbReference type="Proteomes" id="UP000270661">
    <property type="component" value="Unassembled WGS sequence"/>
</dbReference>
<evidence type="ECO:0008006" key="3">
    <source>
        <dbReference type="Google" id="ProtNLM"/>
    </source>
</evidence>
<protein>
    <recommendedName>
        <fullName evidence="3">DUF1652 domain-containing protein</fullName>
    </recommendedName>
</protein>
<sequence length="83" mass="9221">MTQLAPLRARLEESFSPLSCECSLNGDGTLTVRLYRRESGEVDLVVSGLNLDSVRSEESLAKLIDELRYELQSTPGHRNDPAD</sequence>
<proteinExistence type="predicted"/>
<dbReference type="InterPro" id="IPR012448">
    <property type="entry name" value="DUF1652"/>
</dbReference>
<keyword evidence="2" id="KW-1185">Reference proteome</keyword>
<evidence type="ECO:0000313" key="1">
    <source>
        <dbReference type="EMBL" id="RMM55400.1"/>
    </source>
</evidence>
<dbReference type="AlphaFoldDB" id="A0A3M3F0J6"/>
<dbReference type="GeneID" id="55643589"/>
<dbReference type="Pfam" id="PF07865">
    <property type="entry name" value="DUF1652"/>
    <property type="match status" value="1"/>
</dbReference>
<accession>A0A3M3F0J6</accession>
<dbReference type="KEGG" id="pcg:AXG94_04405"/>
<evidence type="ECO:0000313" key="2">
    <source>
        <dbReference type="Proteomes" id="UP000270661"/>
    </source>
</evidence>
<reference evidence="1 2" key="1">
    <citation type="submission" date="2018-08" db="EMBL/GenBank/DDBJ databases">
        <title>Recombination of ecologically and evolutionarily significant loci maintains genetic cohesion in the Pseudomonas syringae species complex.</title>
        <authorList>
            <person name="Dillon M."/>
            <person name="Thakur S."/>
            <person name="Almeida R.N.D."/>
            <person name="Weir B.S."/>
            <person name="Guttman D.S."/>
        </authorList>
    </citation>
    <scope>NUCLEOTIDE SEQUENCE [LARGE SCALE GENOMIC DNA]</scope>
    <source>
        <strain evidence="1 2">NCPPB2445</strain>
    </source>
</reference>
<dbReference type="EMBL" id="RBOJ01000006">
    <property type="protein sequence ID" value="RMM55400.1"/>
    <property type="molecule type" value="Genomic_DNA"/>
</dbReference>
<dbReference type="RefSeq" id="WP_024780064.1">
    <property type="nucleotide sequence ID" value="NZ_CP014262.1"/>
</dbReference>
<comment type="caution">
    <text evidence="1">The sequence shown here is derived from an EMBL/GenBank/DDBJ whole genome shotgun (WGS) entry which is preliminary data.</text>
</comment>
<name>A0A3M3F0J6_9PSED</name>
<dbReference type="OrthoDB" id="6969162at2"/>
<organism evidence="1 2">
    <name type="scientific">Pseudomonas corrugata</name>
    <dbReference type="NCBI Taxonomy" id="47879"/>
    <lineage>
        <taxon>Bacteria</taxon>
        <taxon>Pseudomonadati</taxon>
        <taxon>Pseudomonadota</taxon>
        <taxon>Gammaproteobacteria</taxon>
        <taxon>Pseudomonadales</taxon>
        <taxon>Pseudomonadaceae</taxon>
        <taxon>Pseudomonas</taxon>
    </lineage>
</organism>
<gene>
    <name evidence="1" type="ORF">ALQ77_00085</name>
</gene>